<keyword evidence="1" id="KW-0472">Membrane</keyword>
<evidence type="ECO:0000313" key="2">
    <source>
        <dbReference type="EMBL" id="MEF3366052.1"/>
    </source>
</evidence>
<evidence type="ECO:0008006" key="4">
    <source>
        <dbReference type="Google" id="ProtNLM"/>
    </source>
</evidence>
<comment type="caution">
    <text evidence="2">The sequence shown here is derived from an EMBL/GenBank/DDBJ whole genome shotgun (WGS) entry which is preliminary data.</text>
</comment>
<dbReference type="RefSeq" id="WP_332081020.1">
    <property type="nucleotide sequence ID" value="NZ_JAZHYN010000011.1"/>
</dbReference>
<protein>
    <recommendedName>
        <fullName evidence="4">DUF454 family protein</fullName>
    </recommendedName>
</protein>
<reference evidence="2 3" key="1">
    <citation type="submission" date="2024-02" db="EMBL/GenBank/DDBJ databases">
        <authorList>
            <person name="Grouzdev D."/>
        </authorList>
    </citation>
    <scope>NUCLEOTIDE SEQUENCE [LARGE SCALE GENOMIC DNA]</scope>
    <source>
        <strain evidence="2 3">9N</strain>
    </source>
</reference>
<gene>
    <name evidence="2" type="ORF">V3H18_05830</name>
</gene>
<accession>A0ABU7XG84</accession>
<keyword evidence="1" id="KW-1133">Transmembrane helix</keyword>
<dbReference type="Proteomes" id="UP001350748">
    <property type="component" value="Unassembled WGS sequence"/>
</dbReference>
<evidence type="ECO:0000256" key="1">
    <source>
        <dbReference type="SAM" id="Phobius"/>
    </source>
</evidence>
<feature type="transmembrane region" description="Helical" evidence="1">
    <location>
        <begin position="20"/>
        <end position="38"/>
    </location>
</feature>
<organism evidence="2 3">
    <name type="scientific">Methylocystis borbori</name>
    <dbReference type="NCBI Taxonomy" id="3118750"/>
    <lineage>
        <taxon>Bacteria</taxon>
        <taxon>Pseudomonadati</taxon>
        <taxon>Pseudomonadota</taxon>
        <taxon>Alphaproteobacteria</taxon>
        <taxon>Hyphomicrobiales</taxon>
        <taxon>Methylocystaceae</taxon>
        <taxon>Methylocystis</taxon>
    </lineage>
</organism>
<keyword evidence="3" id="KW-1185">Reference proteome</keyword>
<dbReference type="EMBL" id="JAZHYN010000011">
    <property type="protein sequence ID" value="MEF3366052.1"/>
    <property type="molecule type" value="Genomic_DNA"/>
</dbReference>
<feature type="transmembrane region" description="Helical" evidence="1">
    <location>
        <begin position="44"/>
        <end position="63"/>
    </location>
</feature>
<name>A0ABU7XG84_9HYPH</name>
<sequence length="96" mass="10406">MAKNRNNGFIARMRAAPSYLSVPVGVALVLGGTVFAFLPVLGVWMAPLGLAILAPNVPFARRLSRRMLRWSIRYGFVRITRVPRADQASPPSDGGA</sequence>
<keyword evidence="1" id="KW-0812">Transmembrane</keyword>
<proteinExistence type="predicted"/>
<evidence type="ECO:0000313" key="3">
    <source>
        <dbReference type="Proteomes" id="UP001350748"/>
    </source>
</evidence>